<dbReference type="STRING" id="7266.A0A3B0K0Y4"/>
<organism evidence="2 3">
    <name type="scientific">Drosophila guanche</name>
    <name type="common">Fruit fly</name>
    <dbReference type="NCBI Taxonomy" id="7266"/>
    <lineage>
        <taxon>Eukaryota</taxon>
        <taxon>Metazoa</taxon>
        <taxon>Ecdysozoa</taxon>
        <taxon>Arthropoda</taxon>
        <taxon>Hexapoda</taxon>
        <taxon>Insecta</taxon>
        <taxon>Pterygota</taxon>
        <taxon>Neoptera</taxon>
        <taxon>Endopterygota</taxon>
        <taxon>Diptera</taxon>
        <taxon>Brachycera</taxon>
        <taxon>Muscomorpha</taxon>
        <taxon>Ephydroidea</taxon>
        <taxon>Drosophilidae</taxon>
        <taxon>Drosophila</taxon>
        <taxon>Sophophora</taxon>
    </lineage>
</organism>
<feature type="region of interest" description="Disordered" evidence="1">
    <location>
        <begin position="1"/>
        <end position="29"/>
    </location>
</feature>
<dbReference type="OrthoDB" id="10051975at2759"/>
<keyword evidence="3" id="KW-1185">Reference proteome</keyword>
<dbReference type="AlphaFoldDB" id="A0A3B0K0Y4"/>
<protein>
    <submittedName>
        <fullName evidence="2">Uncharacterized protein</fullName>
    </submittedName>
</protein>
<reference evidence="3" key="1">
    <citation type="submission" date="2018-01" db="EMBL/GenBank/DDBJ databases">
        <authorList>
            <person name="Alioto T."/>
            <person name="Alioto T."/>
        </authorList>
    </citation>
    <scope>NUCLEOTIDE SEQUENCE [LARGE SCALE GENOMIC DNA]</scope>
</reference>
<evidence type="ECO:0000256" key="1">
    <source>
        <dbReference type="SAM" id="MobiDB-lite"/>
    </source>
</evidence>
<feature type="compositionally biased region" description="Polar residues" evidence="1">
    <location>
        <begin position="81"/>
        <end position="100"/>
    </location>
</feature>
<name>A0A3B0K0Y4_DROGU</name>
<sequence length="169" mass="18427">MDPRHIPDRMVRDPLPENGEHLIRSPSKSDLSLDAAMVISCAMETGDVAEDQSSSQKPEDPDVVDIVELSDDELIDADEMSFSQALNQTSPVTSATSSMRSTPSDATTASSSAIGACTNASVEDAYFLQYLGNKFGHYSTRTKHMVQFQINQILYKADMGCAEEGETRK</sequence>
<evidence type="ECO:0000313" key="2">
    <source>
        <dbReference type="EMBL" id="SPP87947.1"/>
    </source>
</evidence>
<feature type="compositionally biased region" description="Basic and acidic residues" evidence="1">
    <location>
        <begin position="1"/>
        <end position="23"/>
    </location>
</feature>
<gene>
    <name evidence="2" type="ORF">DGUA_6G015749</name>
</gene>
<dbReference type="Proteomes" id="UP000268350">
    <property type="component" value="Unassembled WGS sequence"/>
</dbReference>
<feature type="region of interest" description="Disordered" evidence="1">
    <location>
        <begin position="44"/>
        <end position="63"/>
    </location>
</feature>
<feature type="compositionally biased region" description="Low complexity" evidence="1">
    <location>
        <begin position="101"/>
        <end position="110"/>
    </location>
</feature>
<proteinExistence type="predicted"/>
<feature type="region of interest" description="Disordered" evidence="1">
    <location>
        <begin position="79"/>
        <end position="110"/>
    </location>
</feature>
<accession>A0A3B0K0Y4</accession>
<evidence type="ECO:0000313" key="3">
    <source>
        <dbReference type="Proteomes" id="UP000268350"/>
    </source>
</evidence>
<dbReference type="EMBL" id="OUUW01000013">
    <property type="protein sequence ID" value="SPP87947.1"/>
    <property type="molecule type" value="Genomic_DNA"/>
</dbReference>